<organism evidence="2 3">
    <name type="scientific">Mycena albidolilacea</name>
    <dbReference type="NCBI Taxonomy" id="1033008"/>
    <lineage>
        <taxon>Eukaryota</taxon>
        <taxon>Fungi</taxon>
        <taxon>Dikarya</taxon>
        <taxon>Basidiomycota</taxon>
        <taxon>Agaricomycotina</taxon>
        <taxon>Agaricomycetes</taxon>
        <taxon>Agaricomycetidae</taxon>
        <taxon>Agaricales</taxon>
        <taxon>Marasmiineae</taxon>
        <taxon>Mycenaceae</taxon>
        <taxon>Mycena</taxon>
    </lineage>
</organism>
<feature type="chain" id="PRO_5042212585" evidence="1">
    <location>
        <begin position="25"/>
        <end position="401"/>
    </location>
</feature>
<proteinExistence type="predicted"/>
<reference evidence="2" key="1">
    <citation type="submission" date="2023-03" db="EMBL/GenBank/DDBJ databases">
        <title>Massive genome expansion in bonnet fungi (Mycena s.s.) driven by repeated elements and novel gene families across ecological guilds.</title>
        <authorList>
            <consortium name="Lawrence Berkeley National Laboratory"/>
            <person name="Harder C.B."/>
            <person name="Miyauchi S."/>
            <person name="Viragh M."/>
            <person name="Kuo A."/>
            <person name="Thoen E."/>
            <person name="Andreopoulos B."/>
            <person name="Lu D."/>
            <person name="Skrede I."/>
            <person name="Drula E."/>
            <person name="Henrissat B."/>
            <person name="Morin E."/>
            <person name="Kohler A."/>
            <person name="Barry K."/>
            <person name="LaButti K."/>
            <person name="Morin E."/>
            <person name="Salamov A."/>
            <person name="Lipzen A."/>
            <person name="Mereny Z."/>
            <person name="Hegedus B."/>
            <person name="Baldrian P."/>
            <person name="Stursova M."/>
            <person name="Weitz H."/>
            <person name="Taylor A."/>
            <person name="Grigoriev I.V."/>
            <person name="Nagy L.G."/>
            <person name="Martin F."/>
            <person name="Kauserud H."/>
        </authorList>
    </citation>
    <scope>NUCLEOTIDE SEQUENCE</scope>
    <source>
        <strain evidence="2">CBHHK002</strain>
    </source>
</reference>
<keyword evidence="3" id="KW-1185">Reference proteome</keyword>
<gene>
    <name evidence="2" type="ORF">DFH08DRAFT_811249</name>
</gene>
<accession>A0AAD7ENC4</accession>
<name>A0AAD7ENC4_9AGAR</name>
<evidence type="ECO:0000313" key="2">
    <source>
        <dbReference type="EMBL" id="KAJ7342912.1"/>
    </source>
</evidence>
<feature type="signal peptide" evidence="1">
    <location>
        <begin position="1"/>
        <end position="24"/>
    </location>
</feature>
<keyword evidence="1" id="KW-0732">Signal</keyword>
<dbReference type="EMBL" id="JARIHO010000024">
    <property type="protein sequence ID" value="KAJ7342912.1"/>
    <property type="molecule type" value="Genomic_DNA"/>
</dbReference>
<dbReference type="Proteomes" id="UP001218218">
    <property type="component" value="Unassembled WGS sequence"/>
</dbReference>
<evidence type="ECO:0000313" key="3">
    <source>
        <dbReference type="Proteomes" id="UP001218218"/>
    </source>
</evidence>
<evidence type="ECO:0000256" key="1">
    <source>
        <dbReference type="SAM" id="SignalP"/>
    </source>
</evidence>
<sequence>MAAWLDNLKLWIMICGWIFLGARRKHWDNIDSRISKMRFADPSPAQCNSSVDSSNRTPLATKAKRSTGAMAPPACKQLLCRDPRLGAQVVCGANPRNYASDSCYHHVHPRLYIDETPSPPPPAPLARNIAVNLADDPTLYARPLTAVDTSLAPSLTPAPASASAPEMPVLVATLLLHRNEGGAPDWREDEDAVRVEGLEAGLVPELVSGPSTLATFAVVVHIPLLLFCDAELNLGVDAARPRCSFPSDPEARSGMGSCCCPNDCAGGCAAAIAVPLSWQPIAGRLPPEPFHRQAVDIWKSSHECKGRTFLEGTFCDDHVTFDGLPPKIIGRTFVGHHSEMAVYGSLQPKFAMDYGSLRMYGFGLHFPRPLSRLHQKLMGLKGLWVYRRMDYEGFDCRPNAE</sequence>
<dbReference type="AlphaFoldDB" id="A0AAD7ENC4"/>
<comment type="caution">
    <text evidence="2">The sequence shown here is derived from an EMBL/GenBank/DDBJ whole genome shotgun (WGS) entry which is preliminary data.</text>
</comment>
<protein>
    <submittedName>
        <fullName evidence="2">Uncharacterized protein</fullName>
    </submittedName>
</protein>